<sequence>MKLKPCYKRGEIHHLGGLFSEKRRELKIEREKGASEKSGEVSLLVFSLDRDFSNNLLCSCLTGGPGNNSISQVASPIIHVQVIHISTMNSKSRTSYECSCRG</sequence>
<dbReference type="Proteomes" id="UP001367508">
    <property type="component" value="Unassembled WGS sequence"/>
</dbReference>
<organism evidence="1 2">
    <name type="scientific">Canavalia gladiata</name>
    <name type="common">Sword bean</name>
    <name type="synonym">Dolichos gladiatus</name>
    <dbReference type="NCBI Taxonomy" id="3824"/>
    <lineage>
        <taxon>Eukaryota</taxon>
        <taxon>Viridiplantae</taxon>
        <taxon>Streptophyta</taxon>
        <taxon>Embryophyta</taxon>
        <taxon>Tracheophyta</taxon>
        <taxon>Spermatophyta</taxon>
        <taxon>Magnoliopsida</taxon>
        <taxon>eudicotyledons</taxon>
        <taxon>Gunneridae</taxon>
        <taxon>Pentapetalae</taxon>
        <taxon>rosids</taxon>
        <taxon>fabids</taxon>
        <taxon>Fabales</taxon>
        <taxon>Fabaceae</taxon>
        <taxon>Papilionoideae</taxon>
        <taxon>50 kb inversion clade</taxon>
        <taxon>NPAAA clade</taxon>
        <taxon>indigoferoid/millettioid clade</taxon>
        <taxon>Phaseoleae</taxon>
        <taxon>Canavalia</taxon>
    </lineage>
</organism>
<proteinExistence type="predicted"/>
<evidence type="ECO:0000313" key="2">
    <source>
        <dbReference type="Proteomes" id="UP001367508"/>
    </source>
</evidence>
<name>A0AAN9KRN8_CANGL</name>
<comment type="caution">
    <text evidence="1">The sequence shown here is derived from an EMBL/GenBank/DDBJ whole genome shotgun (WGS) entry which is preliminary data.</text>
</comment>
<protein>
    <submittedName>
        <fullName evidence="1">Uncharacterized protein</fullName>
    </submittedName>
</protein>
<dbReference type="EMBL" id="JAYMYQ010000007">
    <property type="protein sequence ID" value="KAK7321013.1"/>
    <property type="molecule type" value="Genomic_DNA"/>
</dbReference>
<accession>A0AAN9KRN8</accession>
<evidence type="ECO:0000313" key="1">
    <source>
        <dbReference type="EMBL" id="KAK7321013.1"/>
    </source>
</evidence>
<dbReference type="AlphaFoldDB" id="A0AAN9KRN8"/>
<reference evidence="1 2" key="1">
    <citation type="submission" date="2024-01" db="EMBL/GenBank/DDBJ databases">
        <title>The genomes of 5 underutilized Papilionoideae crops provide insights into root nodulation and disease resistanc.</title>
        <authorList>
            <person name="Jiang F."/>
        </authorList>
    </citation>
    <scope>NUCLEOTIDE SEQUENCE [LARGE SCALE GENOMIC DNA]</scope>
    <source>
        <strain evidence="1">LVBAO_FW01</strain>
        <tissue evidence="1">Leaves</tissue>
    </source>
</reference>
<gene>
    <name evidence="1" type="ORF">VNO77_31072</name>
</gene>
<keyword evidence="2" id="KW-1185">Reference proteome</keyword>